<proteinExistence type="predicted"/>
<dbReference type="EMBL" id="MWIH01000006">
    <property type="protein sequence ID" value="OQO91242.1"/>
    <property type="molecule type" value="Genomic_DNA"/>
</dbReference>
<keyword evidence="1" id="KW-0472">Membrane</keyword>
<keyword evidence="2" id="KW-0732">Signal</keyword>
<feature type="transmembrane region" description="Helical" evidence="1">
    <location>
        <begin position="41"/>
        <end position="61"/>
    </location>
</feature>
<keyword evidence="1" id="KW-0812">Transmembrane</keyword>
<dbReference type="AlphaFoldDB" id="A0A1V9A268"/>
<dbReference type="Proteomes" id="UP000192591">
    <property type="component" value="Unassembled WGS sequence"/>
</dbReference>
<feature type="signal peptide" evidence="2">
    <location>
        <begin position="1"/>
        <end position="31"/>
    </location>
</feature>
<feature type="chain" id="PRO_5039698404" evidence="2">
    <location>
        <begin position="32"/>
        <end position="67"/>
    </location>
</feature>
<protein>
    <submittedName>
        <fullName evidence="3">Uncharacterized protein</fullName>
    </submittedName>
</protein>
<gene>
    <name evidence="3" type="ORF">B1813_15405</name>
</gene>
<name>A0A1V9A268_SACPI</name>
<evidence type="ECO:0000256" key="1">
    <source>
        <dbReference type="SAM" id="Phobius"/>
    </source>
</evidence>
<evidence type="ECO:0000256" key="2">
    <source>
        <dbReference type="SAM" id="SignalP"/>
    </source>
</evidence>
<accession>A0A1V9A268</accession>
<sequence length="67" mass="7073">MPRRVASPWASTRRMLCVLAVAFLATATAQAFLAASTTEWWPGVLAVTFTAAAGWCLATALTSADSR</sequence>
<comment type="caution">
    <text evidence="3">The sequence shown here is derived from an EMBL/GenBank/DDBJ whole genome shotgun (WGS) entry which is preliminary data.</text>
</comment>
<evidence type="ECO:0000313" key="3">
    <source>
        <dbReference type="EMBL" id="OQO91242.1"/>
    </source>
</evidence>
<keyword evidence="4" id="KW-1185">Reference proteome</keyword>
<evidence type="ECO:0000313" key="4">
    <source>
        <dbReference type="Proteomes" id="UP000192591"/>
    </source>
</evidence>
<keyword evidence="1" id="KW-1133">Transmembrane helix</keyword>
<reference evidence="3 4" key="1">
    <citation type="submission" date="2017-02" db="EMBL/GenBank/DDBJ databases">
        <title>Draft genome of Saccharomonospora sp. 154.</title>
        <authorList>
            <person name="Alonso-Carmona G.S."/>
            <person name="De La Haba R."/>
            <person name="Vera-Gargallo B."/>
            <person name="Sandoval-Trujillo A.H."/>
            <person name="Ramirez-Duran N."/>
            <person name="Ventosa A."/>
        </authorList>
    </citation>
    <scope>NUCLEOTIDE SEQUENCE [LARGE SCALE GENOMIC DNA]</scope>
    <source>
        <strain evidence="3 4">LRS4.154</strain>
    </source>
</reference>
<dbReference type="RefSeq" id="WP_024876518.1">
    <property type="nucleotide sequence ID" value="NZ_VCEK01000002.1"/>
</dbReference>
<organism evidence="3 4">
    <name type="scientific">Saccharomonospora piscinae</name>
    <dbReference type="NCBI Taxonomy" id="687388"/>
    <lineage>
        <taxon>Bacteria</taxon>
        <taxon>Bacillati</taxon>
        <taxon>Actinomycetota</taxon>
        <taxon>Actinomycetes</taxon>
        <taxon>Pseudonocardiales</taxon>
        <taxon>Pseudonocardiaceae</taxon>
        <taxon>Saccharomonospora</taxon>
    </lineage>
</organism>